<dbReference type="SUPFAM" id="SSF55811">
    <property type="entry name" value="Nudix"/>
    <property type="match status" value="1"/>
</dbReference>
<evidence type="ECO:0000313" key="3">
    <source>
        <dbReference type="Proteomes" id="UP000179115"/>
    </source>
</evidence>
<dbReference type="Pfam" id="PF00293">
    <property type="entry name" value="NUDIX"/>
    <property type="match status" value="1"/>
</dbReference>
<dbReference type="Gene3D" id="3.90.79.10">
    <property type="entry name" value="Nucleoside Triphosphate Pyrophosphohydrolase"/>
    <property type="match status" value="1"/>
</dbReference>
<comment type="caution">
    <text evidence="2">The sequence shown here is derived from an EMBL/GenBank/DDBJ whole genome shotgun (WGS) entry which is preliminary data.</text>
</comment>
<dbReference type="PROSITE" id="PS51462">
    <property type="entry name" value="NUDIX"/>
    <property type="match status" value="1"/>
</dbReference>
<evidence type="ECO:0000313" key="2">
    <source>
        <dbReference type="EMBL" id="OGG71569.1"/>
    </source>
</evidence>
<evidence type="ECO:0000259" key="1">
    <source>
        <dbReference type="PROSITE" id="PS51462"/>
    </source>
</evidence>
<gene>
    <name evidence="2" type="ORF">A3A35_01720</name>
</gene>
<dbReference type="CDD" id="cd04678">
    <property type="entry name" value="NUDIX_MTH2_Nudt15"/>
    <property type="match status" value="1"/>
</dbReference>
<accession>A0A1F6ED22</accession>
<dbReference type="PANTHER" id="PTHR16099:SF5">
    <property type="entry name" value="NUCLEOTIDE TRIPHOSPHATE DIPHOSPHATASE NUDT15"/>
    <property type="match status" value="1"/>
</dbReference>
<dbReference type="EMBL" id="MFLV01000014">
    <property type="protein sequence ID" value="OGG71569.1"/>
    <property type="molecule type" value="Genomic_DNA"/>
</dbReference>
<dbReference type="InterPro" id="IPR015797">
    <property type="entry name" value="NUDIX_hydrolase-like_dom_sf"/>
</dbReference>
<dbReference type="Proteomes" id="UP000179115">
    <property type="component" value="Unassembled WGS sequence"/>
</dbReference>
<sequence length="144" mass="16137">MSEEAKQRPLVAVGVIIVKDGKILIGERLASHGAGTFSIPGGHFEFGKTFEEVARMEVQEETGLTDIEFKKIVSINNERVYGKHYINIGFLTQWKSGEPYTAEPEKSRNWKWYDPQELPSPMFAPSKGIIDAWLSGILVNEIVA</sequence>
<dbReference type="InterPro" id="IPR000086">
    <property type="entry name" value="NUDIX_hydrolase_dom"/>
</dbReference>
<dbReference type="AlphaFoldDB" id="A0A1F6ED22"/>
<reference evidence="2 3" key="1">
    <citation type="journal article" date="2016" name="Nat. Commun.">
        <title>Thousands of microbial genomes shed light on interconnected biogeochemical processes in an aquifer system.</title>
        <authorList>
            <person name="Anantharaman K."/>
            <person name="Brown C.T."/>
            <person name="Hug L.A."/>
            <person name="Sharon I."/>
            <person name="Castelle C.J."/>
            <person name="Probst A.J."/>
            <person name="Thomas B.C."/>
            <person name="Singh A."/>
            <person name="Wilkins M.J."/>
            <person name="Karaoz U."/>
            <person name="Brodie E.L."/>
            <person name="Williams K.H."/>
            <person name="Hubbard S.S."/>
            <person name="Banfield J.F."/>
        </authorList>
    </citation>
    <scope>NUCLEOTIDE SEQUENCE [LARGE SCALE GENOMIC DNA]</scope>
</reference>
<feature type="domain" description="Nudix hydrolase" evidence="1">
    <location>
        <begin position="8"/>
        <end position="136"/>
    </location>
</feature>
<protein>
    <recommendedName>
        <fullName evidence="1">Nudix hydrolase domain-containing protein</fullName>
    </recommendedName>
</protein>
<dbReference type="STRING" id="1798508.A3A35_01720"/>
<organism evidence="2 3">
    <name type="scientific">Candidatus Kaiserbacteria bacterium RIFCSPLOWO2_01_FULL_51_21</name>
    <dbReference type="NCBI Taxonomy" id="1798508"/>
    <lineage>
        <taxon>Bacteria</taxon>
        <taxon>Candidatus Kaiseribacteriota</taxon>
    </lineage>
</organism>
<dbReference type="PANTHER" id="PTHR16099">
    <property type="entry name" value="8-OXO-DGTP DIPHOSPHATES NUDT15"/>
    <property type="match status" value="1"/>
</dbReference>
<name>A0A1F6ED22_9BACT</name>
<proteinExistence type="predicted"/>